<reference evidence="1" key="1">
    <citation type="submission" date="2021-06" db="EMBL/GenBank/DDBJ databases">
        <authorList>
            <person name="Kallberg Y."/>
            <person name="Tangrot J."/>
            <person name="Rosling A."/>
        </authorList>
    </citation>
    <scope>NUCLEOTIDE SEQUENCE</scope>
    <source>
        <strain evidence="1">FL966</strain>
    </source>
</reference>
<gene>
    <name evidence="1" type="ORF">CPELLU_LOCUS20757</name>
</gene>
<comment type="caution">
    <text evidence="1">The sequence shown here is derived from an EMBL/GenBank/DDBJ whole genome shotgun (WGS) entry which is preliminary data.</text>
</comment>
<dbReference type="AlphaFoldDB" id="A0A9N9PCW9"/>
<organism evidence="1 2">
    <name type="scientific">Cetraspora pellucida</name>
    <dbReference type="NCBI Taxonomy" id="1433469"/>
    <lineage>
        <taxon>Eukaryota</taxon>
        <taxon>Fungi</taxon>
        <taxon>Fungi incertae sedis</taxon>
        <taxon>Mucoromycota</taxon>
        <taxon>Glomeromycotina</taxon>
        <taxon>Glomeromycetes</taxon>
        <taxon>Diversisporales</taxon>
        <taxon>Gigasporaceae</taxon>
        <taxon>Cetraspora</taxon>
    </lineage>
</organism>
<name>A0A9N9PCW9_9GLOM</name>
<evidence type="ECO:0000313" key="2">
    <source>
        <dbReference type="Proteomes" id="UP000789759"/>
    </source>
</evidence>
<dbReference type="OrthoDB" id="2416422at2759"/>
<keyword evidence="2" id="KW-1185">Reference proteome</keyword>
<feature type="non-terminal residue" evidence="1">
    <location>
        <position position="53"/>
    </location>
</feature>
<evidence type="ECO:0000313" key="1">
    <source>
        <dbReference type="EMBL" id="CAG8831627.1"/>
    </source>
</evidence>
<dbReference type="Proteomes" id="UP000789759">
    <property type="component" value="Unassembled WGS sequence"/>
</dbReference>
<feature type="non-terminal residue" evidence="1">
    <location>
        <position position="1"/>
    </location>
</feature>
<accession>A0A9N9PCW9</accession>
<dbReference type="EMBL" id="CAJVQA010066613">
    <property type="protein sequence ID" value="CAG8831627.1"/>
    <property type="molecule type" value="Genomic_DNA"/>
</dbReference>
<protein>
    <submittedName>
        <fullName evidence="1">13284_t:CDS:1</fullName>
    </submittedName>
</protein>
<proteinExistence type="predicted"/>
<sequence>IVTDNGSNLQVAKQITNDIYLQIINLWCIAHWFNLISSDLVEILSIKSTLSNA</sequence>